<keyword evidence="2" id="KW-1185">Reference proteome</keyword>
<dbReference type="RefSeq" id="WP_353306146.1">
    <property type="nucleotide sequence ID" value="NZ_AP028955.1"/>
</dbReference>
<name>A0ABM8JQ68_9MOLU</name>
<protein>
    <submittedName>
        <fullName evidence="1">Uncharacterized protein</fullName>
    </submittedName>
</protein>
<dbReference type="EMBL" id="AP028955">
    <property type="protein sequence ID" value="BET39324.1"/>
    <property type="molecule type" value="Genomic_DNA"/>
</dbReference>
<sequence length="63" mass="7336">MMKIEQATKNGIVVMNYNNVLKSKLDILNILNKDINKFNDISINLKNKYFSINYKNETINIAN</sequence>
<evidence type="ECO:0000313" key="2">
    <source>
        <dbReference type="Proteomes" id="UP001473424"/>
    </source>
</evidence>
<dbReference type="Proteomes" id="UP001473424">
    <property type="component" value="Chromosome"/>
</dbReference>
<gene>
    <name evidence="1" type="ORF">SAP269_19130</name>
</gene>
<organism evidence="1 2">
    <name type="scientific">Spiroplasma ixodetis</name>
    <dbReference type="NCBI Taxonomy" id="2141"/>
    <lineage>
        <taxon>Bacteria</taxon>
        <taxon>Bacillati</taxon>
        <taxon>Mycoplasmatota</taxon>
        <taxon>Mollicutes</taxon>
        <taxon>Entomoplasmatales</taxon>
        <taxon>Spiroplasmataceae</taxon>
        <taxon>Spiroplasma</taxon>
    </lineage>
</organism>
<accession>A0ABM8JQ68</accession>
<evidence type="ECO:0000313" key="1">
    <source>
        <dbReference type="EMBL" id="BET39324.1"/>
    </source>
</evidence>
<proteinExistence type="predicted"/>
<reference evidence="2" key="1">
    <citation type="journal article" date="2024" name="FEMS Microbiol. Lett.">
        <title>Genomic insights into Spiroplasma endosymbionts that induce male-killing and protective phenotypes in the pea aphid.</title>
        <authorList>
            <person name="Arai H."/>
            <person name="Legeai F."/>
            <person name="Kageyama D."/>
            <person name="Sugio A."/>
            <person name="Simon J.C."/>
        </authorList>
    </citation>
    <scope>NUCLEOTIDE SEQUENCE [LARGE SCALE GENOMIC DNA]</scope>
    <source>
        <strain evidence="2">sAp269</strain>
    </source>
</reference>